<dbReference type="Proteomes" id="UP001177744">
    <property type="component" value="Unassembled WGS sequence"/>
</dbReference>
<sequence length="238" mass="25658">MSHCRLPRTNQRRSDLHYHCSPFVHHPELEYHCYHVTGDRSGLGPGRWPWARPHPTSLLRITGADLQWFPAIGAGSPLVPKARKASSQGFPGLGLCHTPTSLQRFPARSLLQVPCSGAQPLGPRAAVAHSAGGDTWRRQWLSPQQGRELCYLSGGYPPPEEDLIKSSQRCVSELEPCQGSDCGGGSGSRLPESQQIPAPGPPWEPASPRSQPSQELANPRSPARLGAGKSLLLSGAPL</sequence>
<reference evidence="2" key="1">
    <citation type="submission" date="2023-06" db="EMBL/GenBank/DDBJ databases">
        <title>Reference genome for the Northern bat (Eptesicus nilssonii), a most northern bat species.</title>
        <authorList>
            <person name="Laine V.N."/>
            <person name="Pulliainen A.T."/>
            <person name="Lilley T.M."/>
        </authorList>
    </citation>
    <scope>NUCLEOTIDE SEQUENCE</scope>
    <source>
        <strain evidence="2">BLF_Eptnil</strain>
        <tissue evidence="2">Kidney</tissue>
    </source>
</reference>
<gene>
    <name evidence="2" type="ORF">QTO34_007937</name>
</gene>
<feature type="compositionally biased region" description="Low complexity" evidence="1">
    <location>
        <begin position="223"/>
        <end position="238"/>
    </location>
</feature>
<evidence type="ECO:0000256" key="1">
    <source>
        <dbReference type="SAM" id="MobiDB-lite"/>
    </source>
</evidence>
<dbReference type="EMBL" id="JAULJE010000002">
    <property type="protein sequence ID" value="KAK1345480.1"/>
    <property type="molecule type" value="Genomic_DNA"/>
</dbReference>
<feature type="region of interest" description="Disordered" evidence="1">
    <location>
        <begin position="177"/>
        <end position="238"/>
    </location>
</feature>
<dbReference type="AlphaFoldDB" id="A0AA40LTQ0"/>
<evidence type="ECO:0000313" key="3">
    <source>
        <dbReference type="Proteomes" id="UP001177744"/>
    </source>
</evidence>
<protein>
    <submittedName>
        <fullName evidence="2">Uncharacterized protein</fullName>
    </submittedName>
</protein>
<evidence type="ECO:0000313" key="2">
    <source>
        <dbReference type="EMBL" id="KAK1345480.1"/>
    </source>
</evidence>
<feature type="non-terminal residue" evidence="2">
    <location>
        <position position="238"/>
    </location>
</feature>
<organism evidence="2 3">
    <name type="scientific">Cnephaeus nilssonii</name>
    <name type="common">Northern bat</name>
    <name type="synonym">Eptesicus nilssonii</name>
    <dbReference type="NCBI Taxonomy" id="3371016"/>
    <lineage>
        <taxon>Eukaryota</taxon>
        <taxon>Metazoa</taxon>
        <taxon>Chordata</taxon>
        <taxon>Craniata</taxon>
        <taxon>Vertebrata</taxon>
        <taxon>Euteleostomi</taxon>
        <taxon>Mammalia</taxon>
        <taxon>Eutheria</taxon>
        <taxon>Laurasiatheria</taxon>
        <taxon>Chiroptera</taxon>
        <taxon>Yangochiroptera</taxon>
        <taxon>Vespertilionidae</taxon>
        <taxon>Cnephaeus</taxon>
    </lineage>
</organism>
<accession>A0AA40LTQ0</accession>
<keyword evidence="3" id="KW-1185">Reference proteome</keyword>
<comment type="caution">
    <text evidence="2">The sequence shown here is derived from an EMBL/GenBank/DDBJ whole genome shotgun (WGS) entry which is preliminary data.</text>
</comment>
<proteinExistence type="predicted"/>
<name>A0AA40LTQ0_CNENI</name>